<evidence type="ECO:0008006" key="2">
    <source>
        <dbReference type="Google" id="ProtNLM"/>
    </source>
</evidence>
<dbReference type="Pfam" id="PF07087">
    <property type="entry name" value="DUF1353"/>
    <property type="match status" value="1"/>
</dbReference>
<proteinExistence type="predicted"/>
<sequence length="119" mass="14165">MGIININHYKDKVFKVVNKVVYEVLGYKIEVPSGFLTDLASTPKYLWFAFPPFGDYTDAAIVHDYLYSIYCKYKEITREQADKIFLELMKKLGVPLWKRQLMYRGVRMFGWLFFRKDGK</sequence>
<protein>
    <recommendedName>
        <fullName evidence="2">DUF1353 domain-containing protein</fullName>
    </recommendedName>
</protein>
<dbReference type="InterPro" id="IPR010767">
    <property type="entry name" value="Phage_CGC-2007_Cje0229"/>
</dbReference>
<organism evidence="1">
    <name type="scientific">Siphoviridae sp. ct6rT12</name>
    <dbReference type="NCBI Taxonomy" id="2825346"/>
    <lineage>
        <taxon>Viruses</taxon>
        <taxon>Duplodnaviria</taxon>
        <taxon>Heunggongvirae</taxon>
        <taxon>Uroviricota</taxon>
        <taxon>Caudoviricetes</taxon>
    </lineage>
</organism>
<reference evidence="1" key="1">
    <citation type="journal article" date="2021" name="Proc. Natl. Acad. Sci. U.S.A.">
        <title>A Catalog of Tens of Thousands of Viruses from Human Metagenomes Reveals Hidden Associations with Chronic Diseases.</title>
        <authorList>
            <person name="Tisza M.J."/>
            <person name="Buck C.B."/>
        </authorList>
    </citation>
    <scope>NUCLEOTIDE SEQUENCE</scope>
    <source>
        <strain evidence="1">Ct6rT12</strain>
    </source>
</reference>
<dbReference type="EMBL" id="BK016227">
    <property type="protein sequence ID" value="DAG03317.1"/>
    <property type="molecule type" value="Genomic_DNA"/>
</dbReference>
<name>A0A8S5V9B9_9CAUD</name>
<accession>A0A8S5V9B9</accession>
<evidence type="ECO:0000313" key="1">
    <source>
        <dbReference type="EMBL" id="DAG03317.1"/>
    </source>
</evidence>